<proteinExistence type="predicted"/>
<comment type="caution">
    <text evidence="1">The sequence shown here is derived from an EMBL/GenBank/DDBJ whole genome shotgun (WGS) entry which is preliminary data.</text>
</comment>
<protein>
    <submittedName>
        <fullName evidence="1">Uncharacterized protein</fullName>
    </submittedName>
</protein>
<dbReference type="Proteomes" id="UP001377168">
    <property type="component" value="Unassembled WGS sequence"/>
</dbReference>
<sequence>MSRADVNRSLLNGARIAAWITVILGDLEQRLSDRVFKTVAQRIATNPGPLTTAQPPAGALRPGGRHRQIALTHERPGSLAGISRERTGKGSATTPTAACSASPVAA</sequence>
<gene>
    <name evidence="1" type="ORF">WKI67_43215</name>
</gene>
<keyword evidence="2" id="KW-1185">Reference proteome</keyword>
<name>A0ACC6Q8Z0_9ACTN</name>
<reference evidence="1" key="1">
    <citation type="submission" date="2024-03" db="EMBL/GenBank/DDBJ databases">
        <title>Novel Streptomyces species of biotechnological and ecological value are a feature of Machair soil.</title>
        <authorList>
            <person name="Prole J.R."/>
            <person name="Goodfellow M."/>
            <person name="Allenby N."/>
            <person name="Ward A.C."/>
        </authorList>
    </citation>
    <scope>NUCLEOTIDE SEQUENCE</scope>
    <source>
        <strain evidence="1">MS2.AVA.5</strain>
    </source>
</reference>
<dbReference type="EMBL" id="JBBKAJ010000039">
    <property type="protein sequence ID" value="MEJ8640101.1"/>
    <property type="molecule type" value="Genomic_DNA"/>
</dbReference>
<accession>A0ACC6Q8Z0</accession>
<organism evidence="1 2">
    <name type="scientific">Streptomyces achmelvichensis</name>
    <dbReference type="NCBI Taxonomy" id="3134111"/>
    <lineage>
        <taxon>Bacteria</taxon>
        <taxon>Bacillati</taxon>
        <taxon>Actinomycetota</taxon>
        <taxon>Actinomycetes</taxon>
        <taxon>Kitasatosporales</taxon>
        <taxon>Streptomycetaceae</taxon>
        <taxon>Streptomyces</taxon>
    </lineage>
</organism>
<evidence type="ECO:0000313" key="2">
    <source>
        <dbReference type="Proteomes" id="UP001377168"/>
    </source>
</evidence>
<evidence type="ECO:0000313" key="1">
    <source>
        <dbReference type="EMBL" id="MEJ8640101.1"/>
    </source>
</evidence>